<dbReference type="PANTHER" id="PTHR45973:SF12">
    <property type="entry name" value="DYNEIN REGULATORY COMPLEX SUBUNIT 3"/>
    <property type="match status" value="1"/>
</dbReference>
<dbReference type="Proteomes" id="UP000261620">
    <property type="component" value="Unplaced"/>
</dbReference>
<comment type="subcellular location">
    <subcellularLocation>
        <location evidence="1">Cytoplasm</location>
        <location evidence="1">Cytoskeleton</location>
        <location evidence="1">Flagellum axoneme</location>
    </subcellularLocation>
</comment>
<evidence type="ECO:0000256" key="4">
    <source>
        <dbReference type="ARBA" id="ARBA00022737"/>
    </source>
</evidence>
<protein>
    <recommendedName>
        <fullName evidence="11">Dynein regulatory complex subunit 3</fullName>
    </recommendedName>
</protein>
<dbReference type="Pfam" id="PF14580">
    <property type="entry name" value="LRR_9"/>
    <property type="match status" value="1"/>
</dbReference>
<comment type="similarity">
    <text evidence="10">Belongs to the DRC3 family.</text>
</comment>
<dbReference type="SMART" id="SM00365">
    <property type="entry name" value="LRR_SD22"/>
    <property type="match status" value="4"/>
</dbReference>
<evidence type="ECO:0000256" key="2">
    <source>
        <dbReference type="ARBA" id="ARBA00022490"/>
    </source>
</evidence>
<evidence type="ECO:0000256" key="9">
    <source>
        <dbReference type="ARBA" id="ARBA00023273"/>
    </source>
</evidence>
<dbReference type="GO" id="GO:0005929">
    <property type="term" value="C:cilium"/>
    <property type="evidence" value="ECO:0007669"/>
    <property type="project" value="TreeGrafter"/>
</dbReference>
<keyword evidence="13" id="KW-1185">Reference proteome</keyword>
<dbReference type="InterPro" id="IPR032675">
    <property type="entry name" value="LRR_dom_sf"/>
</dbReference>
<dbReference type="AlphaFoldDB" id="A0A3Q3W139"/>
<evidence type="ECO:0000256" key="6">
    <source>
        <dbReference type="ARBA" id="ARBA00023054"/>
    </source>
</evidence>
<evidence type="ECO:0000256" key="10">
    <source>
        <dbReference type="ARBA" id="ARBA00038378"/>
    </source>
</evidence>
<keyword evidence="2" id="KW-0963">Cytoplasm</keyword>
<dbReference type="PANTHER" id="PTHR45973">
    <property type="entry name" value="PROTEIN PHOSPHATASE 1 REGULATORY SUBUNIT SDS22-RELATED"/>
    <property type="match status" value="1"/>
</dbReference>
<keyword evidence="7" id="KW-0969">Cilium</keyword>
<evidence type="ECO:0000256" key="5">
    <source>
        <dbReference type="ARBA" id="ARBA00022846"/>
    </source>
</evidence>
<evidence type="ECO:0000256" key="11">
    <source>
        <dbReference type="ARBA" id="ARBA00040950"/>
    </source>
</evidence>
<keyword evidence="4" id="KW-0677">Repeat</keyword>
<evidence type="ECO:0000256" key="1">
    <source>
        <dbReference type="ARBA" id="ARBA00004611"/>
    </source>
</evidence>
<dbReference type="Gene3D" id="3.80.10.10">
    <property type="entry name" value="Ribonuclease Inhibitor"/>
    <property type="match status" value="1"/>
</dbReference>
<name>A0A3Q3W139_MOLML</name>
<dbReference type="InterPro" id="IPR001611">
    <property type="entry name" value="Leu-rich_rpt"/>
</dbReference>
<dbReference type="PROSITE" id="PS51450">
    <property type="entry name" value="LRR"/>
    <property type="match status" value="3"/>
</dbReference>
<keyword evidence="6" id="KW-0175">Coiled coil</keyword>
<dbReference type="OMA" id="SFMEMMT"/>
<evidence type="ECO:0000256" key="3">
    <source>
        <dbReference type="ARBA" id="ARBA00022614"/>
    </source>
</evidence>
<keyword evidence="9" id="KW-0966">Cell projection</keyword>
<evidence type="ECO:0000256" key="7">
    <source>
        <dbReference type="ARBA" id="ARBA00023069"/>
    </source>
</evidence>
<dbReference type="STRING" id="94237.ENSMMOP00000009716"/>
<reference evidence="12" key="2">
    <citation type="submission" date="2025-09" db="UniProtKB">
        <authorList>
            <consortium name="Ensembl"/>
        </authorList>
    </citation>
    <scope>IDENTIFICATION</scope>
</reference>
<dbReference type="SUPFAM" id="SSF52075">
    <property type="entry name" value="Outer arm dynein light chain 1"/>
    <property type="match status" value="1"/>
</dbReference>
<dbReference type="InterPro" id="IPR050576">
    <property type="entry name" value="Cilia_flagella_integrity"/>
</dbReference>
<keyword evidence="5" id="KW-0282">Flagellum</keyword>
<sequence>MDGCWGTSEPTMIDEKILQEAVVDQLPQLQAKHIAKAEGINFSSISKLRLNYRNIVRIDHLWEFTSLVRLDLNTNLIEKIEGLERLVNLTWLNLSFNRIEKIEGLESLGKLQLMNLNNNRISVLENMDTLKELTNFSIAGNRVGELDNVLYLRKFKKLYTLNLSENPVTNEDDYRLHITAYFPHLTFLDCNLIDQATRDEAYSKYHIAAEKHFQMELQIQEDEEAEQKQQTEFKLHMDAFVEYLNGSYLFKSMFSDDPEAEMLLCVPGVHQMVDLCMQLFETGLSEHERRQTEVNSFFSAETKAMTNSQQQATQIIVKFEQQQNGHKISHYNEELNELCDSLMALEFHLVCKLEVAHQVIHTFALCRELEDRYHEKLSEVAQATLDNVAKDTLEVDMPEDVKILFTDRDMVLDALTGGHDNRLLKINDRETQLVSGINAWKVALIEGIQEKELQQNRMRISGIYRYVEYLKKQLEDFK</sequence>
<evidence type="ECO:0000313" key="12">
    <source>
        <dbReference type="Ensembl" id="ENSMMOP00000009716.1"/>
    </source>
</evidence>
<evidence type="ECO:0000256" key="8">
    <source>
        <dbReference type="ARBA" id="ARBA00023212"/>
    </source>
</evidence>
<accession>A0A3Q3W139</accession>
<evidence type="ECO:0000313" key="13">
    <source>
        <dbReference type="Proteomes" id="UP000261620"/>
    </source>
</evidence>
<organism evidence="12 13">
    <name type="scientific">Mola mola</name>
    <name type="common">Ocean sunfish</name>
    <name type="synonym">Tetraodon mola</name>
    <dbReference type="NCBI Taxonomy" id="94237"/>
    <lineage>
        <taxon>Eukaryota</taxon>
        <taxon>Metazoa</taxon>
        <taxon>Chordata</taxon>
        <taxon>Craniata</taxon>
        <taxon>Vertebrata</taxon>
        <taxon>Euteleostomi</taxon>
        <taxon>Actinopterygii</taxon>
        <taxon>Neopterygii</taxon>
        <taxon>Teleostei</taxon>
        <taxon>Neoteleostei</taxon>
        <taxon>Acanthomorphata</taxon>
        <taxon>Eupercaria</taxon>
        <taxon>Tetraodontiformes</taxon>
        <taxon>Molidae</taxon>
        <taxon>Mola</taxon>
    </lineage>
</organism>
<reference evidence="12" key="1">
    <citation type="submission" date="2025-08" db="UniProtKB">
        <authorList>
            <consortium name="Ensembl"/>
        </authorList>
    </citation>
    <scope>IDENTIFICATION</scope>
</reference>
<proteinExistence type="inferred from homology"/>
<dbReference type="Ensembl" id="ENSMMOT00000009887.1">
    <property type="protein sequence ID" value="ENSMMOP00000009716.1"/>
    <property type="gene ID" value="ENSMMOG00000007522.1"/>
</dbReference>
<keyword evidence="8" id="KW-0206">Cytoskeleton</keyword>
<keyword evidence="3" id="KW-0433">Leucine-rich repeat</keyword>